<reference evidence="4 5" key="1">
    <citation type="submission" date="2018-08" db="EMBL/GenBank/DDBJ databases">
        <title>Sequencing the genomes of 1000 actinobacteria strains.</title>
        <authorList>
            <person name="Klenk H.-P."/>
        </authorList>
    </citation>
    <scope>NUCLEOTIDE SEQUENCE [LARGE SCALE GENOMIC DNA]</scope>
    <source>
        <strain evidence="4 5">DSM 22967</strain>
    </source>
</reference>
<dbReference type="Proteomes" id="UP000256253">
    <property type="component" value="Unassembled WGS sequence"/>
</dbReference>
<proteinExistence type="predicted"/>
<keyword evidence="2 4" id="KW-0012">Acyltransferase</keyword>
<dbReference type="OrthoDB" id="9808424at2"/>
<dbReference type="GO" id="GO:0003841">
    <property type="term" value="F:1-acylglycerol-3-phosphate O-acyltransferase activity"/>
    <property type="evidence" value="ECO:0007669"/>
    <property type="project" value="TreeGrafter"/>
</dbReference>
<dbReference type="AlphaFoldDB" id="A0A3D9UXH6"/>
<dbReference type="PANTHER" id="PTHR10434">
    <property type="entry name" value="1-ACYL-SN-GLYCEROL-3-PHOSPHATE ACYLTRANSFERASE"/>
    <property type="match status" value="1"/>
</dbReference>
<keyword evidence="1 4" id="KW-0808">Transferase</keyword>
<dbReference type="RefSeq" id="WP_115923148.1">
    <property type="nucleotide sequence ID" value="NZ_QTUA01000001.1"/>
</dbReference>
<evidence type="ECO:0000256" key="2">
    <source>
        <dbReference type="ARBA" id="ARBA00023315"/>
    </source>
</evidence>
<dbReference type="EMBL" id="QTUA01000001">
    <property type="protein sequence ID" value="REF31285.1"/>
    <property type="molecule type" value="Genomic_DNA"/>
</dbReference>
<accession>A0A3D9UXH6</accession>
<protein>
    <submittedName>
        <fullName evidence="4">1-acyl-sn-glycerol-3-phosphate acyltransferase</fullName>
    </submittedName>
</protein>
<dbReference type="InterPro" id="IPR002123">
    <property type="entry name" value="Plipid/glycerol_acylTrfase"/>
</dbReference>
<dbReference type="Pfam" id="PF01553">
    <property type="entry name" value="Acyltransferase"/>
    <property type="match status" value="1"/>
</dbReference>
<keyword evidence="5" id="KW-1185">Reference proteome</keyword>
<sequence>MTEQVQFDRHWADRGRRIGNRLGRAIYKVQVLHPDRLPADGPVVLVSNHTGFLDGPVVFCLAPRTVHFLVKRSYFKSVWGRILTGVGQIPIEQRTGDREALAIAKSLLADGHVVGIFPEGTRGAGTVESAHQGAAWLALQTGATIVPAATLGTRGTGSGRESWPKPRSPIAISFGEAFDLPDFKGVPGRQKLTLATEEIRTRLVEQVQAAVAETGLQLPTDAPPPA</sequence>
<dbReference type="GO" id="GO:0006654">
    <property type="term" value="P:phosphatidic acid biosynthetic process"/>
    <property type="evidence" value="ECO:0007669"/>
    <property type="project" value="TreeGrafter"/>
</dbReference>
<evidence type="ECO:0000259" key="3">
    <source>
        <dbReference type="SMART" id="SM00563"/>
    </source>
</evidence>
<evidence type="ECO:0000313" key="4">
    <source>
        <dbReference type="EMBL" id="REF31285.1"/>
    </source>
</evidence>
<evidence type="ECO:0000256" key="1">
    <source>
        <dbReference type="ARBA" id="ARBA00022679"/>
    </source>
</evidence>
<dbReference type="GO" id="GO:0005886">
    <property type="term" value="C:plasma membrane"/>
    <property type="evidence" value="ECO:0007669"/>
    <property type="project" value="TreeGrafter"/>
</dbReference>
<comment type="caution">
    <text evidence="4">The sequence shown here is derived from an EMBL/GenBank/DDBJ whole genome shotgun (WGS) entry which is preliminary data.</text>
</comment>
<dbReference type="CDD" id="cd07989">
    <property type="entry name" value="LPLAT_AGPAT-like"/>
    <property type="match status" value="1"/>
</dbReference>
<dbReference type="PANTHER" id="PTHR10434:SF11">
    <property type="entry name" value="1-ACYL-SN-GLYCEROL-3-PHOSPHATE ACYLTRANSFERASE"/>
    <property type="match status" value="1"/>
</dbReference>
<name>A0A3D9UXH6_9MICO</name>
<organism evidence="4 5">
    <name type="scientific">Calidifontibacter indicus</name>
    <dbReference type="NCBI Taxonomy" id="419650"/>
    <lineage>
        <taxon>Bacteria</taxon>
        <taxon>Bacillati</taxon>
        <taxon>Actinomycetota</taxon>
        <taxon>Actinomycetes</taxon>
        <taxon>Micrococcales</taxon>
        <taxon>Dermacoccaceae</taxon>
        <taxon>Calidifontibacter</taxon>
    </lineage>
</organism>
<dbReference type="SMART" id="SM00563">
    <property type="entry name" value="PlsC"/>
    <property type="match status" value="1"/>
</dbReference>
<feature type="domain" description="Phospholipid/glycerol acyltransferase" evidence="3">
    <location>
        <begin position="43"/>
        <end position="153"/>
    </location>
</feature>
<evidence type="ECO:0000313" key="5">
    <source>
        <dbReference type="Proteomes" id="UP000256253"/>
    </source>
</evidence>
<gene>
    <name evidence="4" type="ORF">DFJ65_2341</name>
</gene>
<dbReference type="SUPFAM" id="SSF69593">
    <property type="entry name" value="Glycerol-3-phosphate (1)-acyltransferase"/>
    <property type="match status" value="1"/>
</dbReference>